<name>A0A392MTB2_9FABA</name>
<accession>A0A392MTB2</accession>
<proteinExistence type="predicted"/>
<keyword evidence="2" id="KW-1185">Reference proteome</keyword>
<feature type="non-terminal residue" evidence="1">
    <location>
        <position position="1"/>
    </location>
</feature>
<dbReference type="Proteomes" id="UP000265520">
    <property type="component" value="Unassembled WGS sequence"/>
</dbReference>
<comment type="caution">
    <text evidence="1">The sequence shown here is derived from an EMBL/GenBank/DDBJ whole genome shotgun (WGS) entry which is preliminary data.</text>
</comment>
<gene>
    <name evidence="1" type="ORF">A2U01_0010802</name>
</gene>
<organism evidence="1 2">
    <name type="scientific">Trifolium medium</name>
    <dbReference type="NCBI Taxonomy" id="97028"/>
    <lineage>
        <taxon>Eukaryota</taxon>
        <taxon>Viridiplantae</taxon>
        <taxon>Streptophyta</taxon>
        <taxon>Embryophyta</taxon>
        <taxon>Tracheophyta</taxon>
        <taxon>Spermatophyta</taxon>
        <taxon>Magnoliopsida</taxon>
        <taxon>eudicotyledons</taxon>
        <taxon>Gunneridae</taxon>
        <taxon>Pentapetalae</taxon>
        <taxon>rosids</taxon>
        <taxon>fabids</taxon>
        <taxon>Fabales</taxon>
        <taxon>Fabaceae</taxon>
        <taxon>Papilionoideae</taxon>
        <taxon>50 kb inversion clade</taxon>
        <taxon>NPAAA clade</taxon>
        <taxon>Hologalegina</taxon>
        <taxon>IRL clade</taxon>
        <taxon>Trifolieae</taxon>
        <taxon>Trifolium</taxon>
    </lineage>
</organism>
<evidence type="ECO:0000313" key="2">
    <source>
        <dbReference type="Proteomes" id="UP000265520"/>
    </source>
</evidence>
<reference evidence="1 2" key="1">
    <citation type="journal article" date="2018" name="Front. Plant Sci.">
        <title>Red Clover (Trifolium pratense) and Zigzag Clover (T. medium) - A Picture of Genomic Similarities and Differences.</title>
        <authorList>
            <person name="Dluhosova J."/>
            <person name="Istvanek J."/>
            <person name="Nedelnik J."/>
            <person name="Repkova J."/>
        </authorList>
    </citation>
    <scope>NUCLEOTIDE SEQUENCE [LARGE SCALE GENOMIC DNA]</scope>
    <source>
        <strain evidence="2">cv. 10/8</strain>
        <tissue evidence="1">Leaf</tissue>
    </source>
</reference>
<protein>
    <submittedName>
        <fullName evidence="1">Uncharacterized protein</fullName>
    </submittedName>
</protein>
<dbReference type="AlphaFoldDB" id="A0A392MTB2"/>
<evidence type="ECO:0000313" key="1">
    <source>
        <dbReference type="EMBL" id="MCH89898.1"/>
    </source>
</evidence>
<sequence length="34" mass="3733">VTRVGLESALSQIVRLVESSQMAKAPVQICRTDF</sequence>
<dbReference type="EMBL" id="LXQA010017142">
    <property type="protein sequence ID" value="MCH89898.1"/>
    <property type="molecule type" value="Genomic_DNA"/>
</dbReference>